<gene>
    <name evidence="1" type="ORF">GSB_152191</name>
</gene>
<comment type="caution">
    <text evidence="1">The sequence shown here is derived from an EMBL/GenBank/DDBJ whole genome shotgun (WGS) entry which is preliminary data.</text>
</comment>
<proteinExistence type="predicted"/>
<feature type="non-terminal residue" evidence="1">
    <location>
        <position position="1"/>
    </location>
</feature>
<keyword evidence="1" id="KW-0723">Serine/threonine-protein kinase</keyword>
<accession>V6TTU2</accession>
<evidence type="ECO:0000313" key="1">
    <source>
        <dbReference type="EMBL" id="ESU40435.1"/>
    </source>
</evidence>
<name>V6TTU2_GIAIN</name>
<evidence type="ECO:0000313" key="2">
    <source>
        <dbReference type="Proteomes" id="UP000018040"/>
    </source>
</evidence>
<sequence length="94" mass="10092">VISSRPSHRSAGRPLGIRETMPCSTFFRPQGNKWLSDRAAASSQACIGPTDSAQAGAGSMCCLVHSQPTYGTFEEMYLMRLSNTGTTIGTHKQV</sequence>
<keyword evidence="1" id="KW-0418">Kinase</keyword>
<dbReference type="EMBL" id="AHHH01000225">
    <property type="protein sequence ID" value="ESU40435.1"/>
    <property type="molecule type" value="Genomic_DNA"/>
</dbReference>
<organism evidence="1 2">
    <name type="scientific">Giardia intestinalis</name>
    <name type="common">Giardia lamblia</name>
    <dbReference type="NCBI Taxonomy" id="5741"/>
    <lineage>
        <taxon>Eukaryota</taxon>
        <taxon>Metamonada</taxon>
        <taxon>Diplomonadida</taxon>
        <taxon>Hexamitidae</taxon>
        <taxon>Giardiinae</taxon>
        <taxon>Giardia</taxon>
    </lineage>
</organism>
<protein>
    <submittedName>
        <fullName evidence="1">Serine/threonine protein kinase</fullName>
    </submittedName>
</protein>
<keyword evidence="1" id="KW-0808">Transferase</keyword>
<dbReference type="VEuPathDB" id="GiardiaDB:QR46_3235"/>
<dbReference type="GO" id="GO:0004674">
    <property type="term" value="F:protein serine/threonine kinase activity"/>
    <property type="evidence" value="ECO:0007669"/>
    <property type="project" value="UniProtKB-KW"/>
</dbReference>
<reference evidence="2" key="1">
    <citation type="submission" date="2012-02" db="EMBL/GenBank/DDBJ databases">
        <title>Genome sequencing of Giardia lamblia Genotypes A2 and B isolates (DH and GS) and comparative analysis with the genomes of Genotypes A1 and E (WB and Pig).</title>
        <authorList>
            <person name="Adam R."/>
            <person name="Dahlstrom E."/>
            <person name="Martens C."/>
            <person name="Bruno D."/>
            <person name="Barbian K."/>
            <person name="Porcella S.F."/>
            <person name="Nash T."/>
        </authorList>
    </citation>
    <scope>NUCLEOTIDE SEQUENCE</scope>
    <source>
        <strain evidence="2">GS</strain>
    </source>
</reference>
<reference evidence="1 2" key="2">
    <citation type="journal article" date="2013" name="Genome Biol. Evol.">
        <title>Genome sequencing of Giardia lamblia genotypes A2 and B isolates (DH and GS) and comparative analysis with the genomes of genotypes A1 and E (WB and Pig).</title>
        <authorList>
            <person name="Adam R.D."/>
            <person name="Dahlstrom E.W."/>
            <person name="Martens C.A."/>
            <person name="Bruno D.P."/>
            <person name="Barbian K.D."/>
            <person name="Ricklefs S.M."/>
            <person name="Hernandez M.M."/>
            <person name="Narla N.P."/>
            <person name="Patel R.B."/>
            <person name="Porcella S.F."/>
            <person name="Nash T.E."/>
        </authorList>
    </citation>
    <scope>NUCLEOTIDE SEQUENCE [LARGE SCALE GENOMIC DNA]</scope>
    <source>
        <strain evidence="1 2">GS</strain>
    </source>
</reference>
<dbReference type="Proteomes" id="UP000018040">
    <property type="component" value="Unassembled WGS sequence"/>
</dbReference>
<dbReference type="AlphaFoldDB" id="V6TTU2"/>